<evidence type="ECO:0000313" key="4">
    <source>
        <dbReference type="Proteomes" id="UP000887575"/>
    </source>
</evidence>
<dbReference type="InterPro" id="IPR000884">
    <property type="entry name" value="TSP1_rpt"/>
</dbReference>
<keyword evidence="2" id="KW-1015">Disulfide bond</keyword>
<dbReference type="InterPro" id="IPR036383">
    <property type="entry name" value="TSP1_rpt_sf"/>
</dbReference>
<dbReference type="PROSITE" id="PS50092">
    <property type="entry name" value="TSP1"/>
    <property type="match status" value="1"/>
</dbReference>
<feature type="chain" id="PRO_5042097493" evidence="3">
    <location>
        <begin position="16"/>
        <end position="733"/>
    </location>
</feature>
<dbReference type="PANTHER" id="PTHR22906:SF21">
    <property type="entry name" value="SEMA DOMAIN-CONTAINING PROTEIN"/>
    <property type="match status" value="1"/>
</dbReference>
<dbReference type="PANTHER" id="PTHR22906">
    <property type="entry name" value="PROPERDIN"/>
    <property type="match status" value="1"/>
</dbReference>
<evidence type="ECO:0000256" key="3">
    <source>
        <dbReference type="SAM" id="SignalP"/>
    </source>
</evidence>
<protein>
    <submittedName>
        <fullName evidence="5">Uncharacterized protein</fullName>
    </submittedName>
</protein>
<dbReference type="SMART" id="SM00209">
    <property type="entry name" value="TSP1"/>
    <property type="match status" value="2"/>
</dbReference>
<reference evidence="5" key="1">
    <citation type="submission" date="2024-02" db="UniProtKB">
        <authorList>
            <consortium name="WormBaseParasite"/>
        </authorList>
    </citation>
    <scope>IDENTIFICATION</scope>
</reference>
<sequence>MKLLIFLLLFNFVTPTPQNVELLYMMSSEWSQWSPWSFCSNNVRVRVRACSTVKGFKCIGHNKEFETCDNRKPTESPKEIDYDGFDDPYSEDRKLAMSQLYEDYENGVAHSKIKTPFSMRKAYQTRPPIYKKKNILDEMNGFKKPFVKLNGQNSMSQMSTMSPKIIKTIMETQSIAPSRVYPTTTKITQTTTTTMATTPQSTPPITHPKLQPVDIKEESNMKPLTLDEKLALLKEKKGSGTQLRFSPTRLPNYQRNFDYEETGTQEMITKDTHHSGEIRKPIVEYSMEEDEYGPVQIPAASRSEKKTARFYVNPPIRPMTTRRMTTAKTTTTTTTTSPTTKQYEEIETNDPNEQMPVMTSDDLMELDRRIASIDERDDSIPRLMPTRSPVMPKNKPQRQQFKNGAHFYQSSYQPVSQYRRPALPQPAIFDFSQVEAEKRERLRNRKTKMDKDNLVLSETGTRSINQTIDKIGTIIEKMESDARKLENPLEIPDLERMNAKERRIYKETRTLEEKLKLVEKQMHKTTNDIRQKALDEGQAPFIEGDTARALSWMIANMTRELEGHELPIVDIIPLEKVTESLDETKTNKISGEAKGKEEITQKIASDTVNVEFVDPNRSKEAPIYNKAPTVFHQPLFKAFSSKISQDGPIDLDLIEMTANKLERLVNEDTKLVNKWPLDTSNKRKPSVIIKWKWSRWSEWSECDCGVQKRKRVCIAKRSRKLSDVFDENGQRKR</sequence>
<feature type="signal peptide" evidence="3">
    <location>
        <begin position="1"/>
        <end position="15"/>
    </location>
</feature>
<dbReference type="Proteomes" id="UP000887575">
    <property type="component" value="Unassembled WGS sequence"/>
</dbReference>
<dbReference type="AlphaFoldDB" id="A0AAF3EIU1"/>
<dbReference type="InterPro" id="IPR052065">
    <property type="entry name" value="Compl_asym_regulator"/>
</dbReference>
<organism evidence="4 5">
    <name type="scientific">Mesorhabditis belari</name>
    <dbReference type="NCBI Taxonomy" id="2138241"/>
    <lineage>
        <taxon>Eukaryota</taxon>
        <taxon>Metazoa</taxon>
        <taxon>Ecdysozoa</taxon>
        <taxon>Nematoda</taxon>
        <taxon>Chromadorea</taxon>
        <taxon>Rhabditida</taxon>
        <taxon>Rhabditina</taxon>
        <taxon>Rhabditomorpha</taxon>
        <taxon>Rhabditoidea</taxon>
        <taxon>Rhabditidae</taxon>
        <taxon>Mesorhabditinae</taxon>
        <taxon>Mesorhabditis</taxon>
    </lineage>
</organism>
<dbReference type="Pfam" id="PF00090">
    <property type="entry name" value="TSP_1"/>
    <property type="match status" value="2"/>
</dbReference>
<dbReference type="WBParaSite" id="MBELARI_LOCUS13934">
    <property type="protein sequence ID" value="MBELARI_LOCUS13934"/>
    <property type="gene ID" value="MBELARI_LOCUS13934"/>
</dbReference>
<proteinExistence type="predicted"/>
<evidence type="ECO:0000256" key="1">
    <source>
        <dbReference type="ARBA" id="ARBA00022737"/>
    </source>
</evidence>
<name>A0AAF3EIU1_9BILA</name>
<evidence type="ECO:0000256" key="2">
    <source>
        <dbReference type="ARBA" id="ARBA00023157"/>
    </source>
</evidence>
<dbReference type="SUPFAM" id="SSF82895">
    <property type="entry name" value="TSP-1 type 1 repeat"/>
    <property type="match status" value="2"/>
</dbReference>
<keyword evidence="1" id="KW-0677">Repeat</keyword>
<accession>A0AAF3EIU1</accession>
<keyword evidence="3" id="KW-0732">Signal</keyword>
<evidence type="ECO:0000313" key="5">
    <source>
        <dbReference type="WBParaSite" id="MBELARI_LOCUS13934"/>
    </source>
</evidence>
<keyword evidence="4" id="KW-1185">Reference proteome</keyword>